<sequence>MRGDFTRWTFNRSKHYSGVLNQQGRVALDADWNEQVAIEQFDARTMRQDVIGLCGGPQGVDAAGEPLAGFDVTTDGATLTVTKGRYYVAGVRAEKETTTPITAQPDLPVQSLAQVAGLAPNAALPDGTYLAYLEVWERHITALEDASLREVALGGPDTTTRTQVMAQVKLLRLGDAGVDFTCATANAAWDALTAPGSGMLAARAEPDDPAESACIIPSKAGYRGLENQLYRVEVHRVIAPNRVGLKWSRENASIVVGWTGQDNLNPNRLTVSSTGRDAVLGLAANQWIELTDDAREKRGESGLLVKLVQVEGNVLTIDPGGQSVLYGDFADNPKIRRWDMPADEGELEVTPGAATFAELELGVQIRLTAGVYRPGDYWLIPARTFLADIEWPRTAANPPQPIPQPPLGVRRAYCKLALFDFVNGVWSKRSDCRRLFPPLTEMIHFYGVGGDGQEALPGAQLSQPLQTAVMNGQQPVNNARVRFRLVPQNAAGQLTGTSGSGKSVDVTVGTNGIYSCTWRLGPTVQTQRVEAFLVEIDGKPFVDNTGEPLLPRVFFNANLSKADQVAYTPGACADLAQARTVQEALDILCARPGGGGCCVTVGEGGDFPDLTTAIRVLLEQGERNLCLCLLRGEHVFTGFDFTQPADARGLHLEIKGCGAATHILWREPLRLRGVDSVALRGLSLELAFVPDKDDAALHFDRCDRVTIAECAIEGTTALGRMEGDVFVPGGALIAVIDGDDVRLSGNTLNAALPGTFPPLREFFDRAGVGELAELFAFAGERVPLAEWRAVALRAAQALADINQDNRQRMGRQIQEVMRTQEAVAFLSSAEVIQISKLIFDLNGERMAPAALFDILQDLRLSAIKARAGTAVMLNRYRALGERELQNLAGLIATLDEDDFSLLENNRIAGVVSLYGMPDSLEIIAQAAVELVKLDVRPNEPGGSRLTIASAFLGSLQLHGNQLVRLAIGHAALEELRQRAGGQGTVSLAGDVFARLLLAGNVFEGVANLTIGRHLTVQANEFTQTAAPAGRAGLSTGAARLLGWFVADSATYIGNQGVGEASTLVDISRLSERVANLQMRVS</sequence>
<accession>A0A7C1FLW9</accession>
<reference evidence="1" key="1">
    <citation type="journal article" date="2020" name="mSystems">
        <title>Genome- and Community-Level Interaction Insights into Carbon Utilization and Element Cycling Functions of Hydrothermarchaeota in Hydrothermal Sediment.</title>
        <authorList>
            <person name="Zhou Z."/>
            <person name="Liu Y."/>
            <person name="Xu W."/>
            <person name="Pan J."/>
            <person name="Luo Z.H."/>
            <person name="Li M."/>
        </authorList>
    </citation>
    <scope>NUCLEOTIDE SEQUENCE [LARGE SCALE GENOMIC DNA]</scope>
    <source>
        <strain evidence="1">SpSt-289</strain>
    </source>
</reference>
<name>A0A7C1FLW9_9CHLR</name>
<dbReference type="EMBL" id="DSMG01000004">
    <property type="protein sequence ID" value="HDX29918.1"/>
    <property type="molecule type" value="Genomic_DNA"/>
</dbReference>
<dbReference type="Pfam" id="PF20129">
    <property type="entry name" value="DUF6519"/>
    <property type="match status" value="2"/>
</dbReference>
<comment type="caution">
    <text evidence="1">The sequence shown here is derived from an EMBL/GenBank/DDBJ whole genome shotgun (WGS) entry which is preliminary data.</text>
</comment>
<dbReference type="InterPro" id="IPR045392">
    <property type="entry name" value="DUF6519"/>
</dbReference>
<gene>
    <name evidence="1" type="ORF">ENQ20_00310</name>
</gene>
<evidence type="ECO:0000313" key="1">
    <source>
        <dbReference type="EMBL" id="HDX29918.1"/>
    </source>
</evidence>
<proteinExistence type="predicted"/>
<dbReference type="AlphaFoldDB" id="A0A7C1FLW9"/>
<protein>
    <submittedName>
        <fullName evidence="1">Uncharacterized protein</fullName>
    </submittedName>
</protein>
<organism evidence="1">
    <name type="scientific">Caldilinea aerophila</name>
    <dbReference type="NCBI Taxonomy" id="133453"/>
    <lineage>
        <taxon>Bacteria</taxon>
        <taxon>Bacillati</taxon>
        <taxon>Chloroflexota</taxon>
        <taxon>Caldilineae</taxon>
        <taxon>Caldilineales</taxon>
        <taxon>Caldilineaceae</taxon>
        <taxon>Caldilinea</taxon>
    </lineage>
</organism>